<gene>
    <name evidence="10" type="ORF">DFJ64_1240</name>
</gene>
<feature type="domain" description="Carbohydrate kinase FGGY N-terminal" evidence="8">
    <location>
        <begin position="11"/>
        <end position="246"/>
    </location>
</feature>
<name>A0A3D9V228_THECX</name>
<keyword evidence="4 10" id="KW-0418">Kinase</keyword>
<accession>A0A3D9V228</accession>
<protein>
    <submittedName>
        <fullName evidence="10">Rhamnulokinase</fullName>
    </submittedName>
</protein>
<feature type="domain" description="Carbohydrate kinase FGGY C-terminal" evidence="9">
    <location>
        <begin position="257"/>
        <end position="449"/>
    </location>
</feature>
<evidence type="ECO:0000256" key="2">
    <source>
        <dbReference type="ARBA" id="ARBA00022679"/>
    </source>
</evidence>
<keyword evidence="7" id="KW-0684">Rhamnose metabolism</keyword>
<comment type="caution">
    <text evidence="10">The sequence shown here is derived from an EMBL/GenBank/DDBJ whole genome shotgun (WGS) entry which is preliminary data.</text>
</comment>
<dbReference type="EMBL" id="QTUC01000001">
    <property type="protein sequence ID" value="REF35848.1"/>
    <property type="molecule type" value="Genomic_DNA"/>
</dbReference>
<evidence type="ECO:0000256" key="6">
    <source>
        <dbReference type="ARBA" id="ARBA00023157"/>
    </source>
</evidence>
<dbReference type="PANTHER" id="PTHR10196:SF93">
    <property type="entry name" value="L-RHAMNULOKINASE"/>
    <property type="match status" value="1"/>
</dbReference>
<dbReference type="InterPro" id="IPR000577">
    <property type="entry name" value="Carb_kinase_FGGY"/>
</dbReference>
<evidence type="ECO:0000256" key="3">
    <source>
        <dbReference type="ARBA" id="ARBA00022741"/>
    </source>
</evidence>
<organism evidence="10 11">
    <name type="scientific">Thermasporomyces composti</name>
    <dbReference type="NCBI Taxonomy" id="696763"/>
    <lineage>
        <taxon>Bacteria</taxon>
        <taxon>Bacillati</taxon>
        <taxon>Actinomycetota</taxon>
        <taxon>Actinomycetes</taxon>
        <taxon>Propionibacteriales</taxon>
        <taxon>Nocardioidaceae</taxon>
        <taxon>Thermasporomyces</taxon>
    </lineage>
</organism>
<evidence type="ECO:0000313" key="11">
    <source>
        <dbReference type="Proteomes" id="UP000256485"/>
    </source>
</evidence>
<dbReference type="Gene3D" id="3.30.420.40">
    <property type="match status" value="2"/>
</dbReference>
<dbReference type="PIRSF" id="PIRSF000538">
    <property type="entry name" value="GlpK"/>
    <property type="match status" value="1"/>
</dbReference>
<evidence type="ECO:0000256" key="4">
    <source>
        <dbReference type="ARBA" id="ARBA00022777"/>
    </source>
</evidence>
<evidence type="ECO:0000256" key="5">
    <source>
        <dbReference type="ARBA" id="ARBA00022840"/>
    </source>
</evidence>
<evidence type="ECO:0000313" key="10">
    <source>
        <dbReference type="EMBL" id="REF35848.1"/>
    </source>
</evidence>
<dbReference type="InterPro" id="IPR043129">
    <property type="entry name" value="ATPase_NBD"/>
</dbReference>
<comment type="similarity">
    <text evidence="1">Belongs to the FGGY kinase family.</text>
</comment>
<dbReference type="InterPro" id="IPR013449">
    <property type="entry name" value="Rhamnulokinase"/>
</dbReference>
<evidence type="ECO:0000259" key="9">
    <source>
        <dbReference type="Pfam" id="PF02782"/>
    </source>
</evidence>
<dbReference type="PANTHER" id="PTHR10196">
    <property type="entry name" value="SUGAR KINASE"/>
    <property type="match status" value="1"/>
</dbReference>
<proteinExistence type="inferred from homology"/>
<dbReference type="Pfam" id="PF00370">
    <property type="entry name" value="FGGY_N"/>
    <property type="match status" value="1"/>
</dbReference>
<dbReference type="GO" id="GO:0019301">
    <property type="term" value="P:rhamnose catabolic process"/>
    <property type="evidence" value="ECO:0007669"/>
    <property type="project" value="InterPro"/>
</dbReference>
<dbReference type="GO" id="GO:0005524">
    <property type="term" value="F:ATP binding"/>
    <property type="evidence" value="ECO:0007669"/>
    <property type="project" value="UniProtKB-KW"/>
</dbReference>
<evidence type="ECO:0000256" key="7">
    <source>
        <dbReference type="ARBA" id="ARBA00023308"/>
    </source>
</evidence>
<evidence type="ECO:0000256" key="1">
    <source>
        <dbReference type="ARBA" id="ARBA00009156"/>
    </source>
</evidence>
<keyword evidence="2" id="KW-0808">Transferase</keyword>
<dbReference type="SUPFAM" id="SSF53067">
    <property type="entry name" value="Actin-like ATPase domain"/>
    <property type="match status" value="2"/>
</dbReference>
<dbReference type="GO" id="GO:0005829">
    <property type="term" value="C:cytosol"/>
    <property type="evidence" value="ECO:0007669"/>
    <property type="project" value="TreeGrafter"/>
</dbReference>
<dbReference type="GO" id="GO:0006071">
    <property type="term" value="P:glycerol metabolic process"/>
    <property type="evidence" value="ECO:0007669"/>
    <property type="project" value="TreeGrafter"/>
</dbReference>
<keyword evidence="6" id="KW-1015">Disulfide bond</keyword>
<dbReference type="GO" id="GO:0004370">
    <property type="term" value="F:glycerol kinase activity"/>
    <property type="evidence" value="ECO:0007669"/>
    <property type="project" value="TreeGrafter"/>
</dbReference>
<dbReference type="AlphaFoldDB" id="A0A3D9V228"/>
<dbReference type="Proteomes" id="UP000256485">
    <property type="component" value="Unassembled WGS sequence"/>
</dbReference>
<dbReference type="CDD" id="cd07771">
    <property type="entry name" value="ASKHA_NBD_FGGY_RhaB-like"/>
    <property type="match status" value="1"/>
</dbReference>
<dbReference type="GO" id="GO:0008993">
    <property type="term" value="F:rhamnulokinase activity"/>
    <property type="evidence" value="ECO:0007669"/>
    <property type="project" value="InterPro"/>
</dbReference>
<sequence length="484" mass="52872">MIAMASSLIAAAVDLGASSGRVVLGRIGPDQLECQLVHRFPNEPIDVKGRLSWDIEALWDGVLTGLREANRHGAVESIGIDSWGVDYGLLDDQGMLLAPPAHYRDSRTTGVMERVRAQVGDAFLYEATGLQFIAINTLYQLLAERPEDLERAQTLLLIPDLLCYRLGGTIGAERTIASTTQLYDVAAGTWSDAVFEAVGLPRRLVPPLREPGEQLGPLRPELRSRLGVTDRVLLTTVASHDTASAVAAVPAEDEHFAYISCGTWSLVGVELDAPVRTQESLAANFTNEVGVDKTIRYLRNVTGLWLLQESLRHWRDTGDEVALEQVLEAAQHEPPLRSVIDAESDEFLPPGDMPGRIRAYCRRTGQPEPTTPAAVTRCVLDSLALAHARVIRLAERLSGRRVDVVHIVGGGAQNTLLCQLTADACGRPVVAGPVEATAIGNLLVQARAAGVVRDRAHGRELVRRTQSLRRYEPRDHERWLPHLS</sequence>
<keyword evidence="5" id="KW-0067">ATP-binding</keyword>
<dbReference type="InterPro" id="IPR018484">
    <property type="entry name" value="FGGY_N"/>
</dbReference>
<reference evidence="10 11" key="1">
    <citation type="submission" date="2018-08" db="EMBL/GenBank/DDBJ databases">
        <title>Sequencing the genomes of 1000 actinobacteria strains.</title>
        <authorList>
            <person name="Klenk H.-P."/>
        </authorList>
    </citation>
    <scope>NUCLEOTIDE SEQUENCE [LARGE SCALE GENOMIC DNA]</scope>
    <source>
        <strain evidence="10 11">DSM 22891</strain>
    </source>
</reference>
<evidence type="ECO:0000259" key="8">
    <source>
        <dbReference type="Pfam" id="PF00370"/>
    </source>
</evidence>
<dbReference type="Pfam" id="PF02782">
    <property type="entry name" value="FGGY_C"/>
    <property type="match status" value="1"/>
</dbReference>
<keyword evidence="3" id="KW-0547">Nucleotide-binding</keyword>
<keyword evidence="11" id="KW-1185">Reference proteome</keyword>
<dbReference type="InterPro" id="IPR018485">
    <property type="entry name" value="FGGY_C"/>
</dbReference>